<dbReference type="GO" id="GO:0004674">
    <property type="term" value="F:protein serine/threonine kinase activity"/>
    <property type="evidence" value="ECO:0007669"/>
    <property type="project" value="TreeGrafter"/>
</dbReference>
<evidence type="ECO:0000256" key="6">
    <source>
        <dbReference type="SAM" id="SignalP"/>
    </source>
</evidence>
<dbReference type="PANTHER" id="PTHR44329:SF214">
    <property type="entry name" value="PROTEIN KINASE DOMAIN-CONTAINING PROTEIN"/>
    <property type="match status" value="1"/>
</dbReference>
<evidence type="ECO:0000256" key="5">
    <source>
        <dbReference type="PROSITE-ProRule" id="PRU10141"/>
    </source>
</evidence>
<evidence type="ECO:0000259" key="7">
    <source>
        <dbReference type="PROSITE" id="PS50011"/>
    </source>
</evidence>
<accession>A0A2P6TIW8</accession>
<protein>
    <submittedName>
        <fullName evidence="8">Serine threonine-kinase</fullName>
    </submittedName>
</protein>
<dbReference type="InterPro" id="IPR017441">
    <property type="entry name" value="Protein_kinase_ATP_BS"/>
</dbReference>
<dbReference type="InterPro" id="IPR000719">
    <property type="entry name" value="Prot_kinase_dom"/>
</dbReference>
<evidence type="ECO:0000256" key="3">
    <source>
        <dbReference type="ARBA" id="ARBA00022777"/>
    </source>
</evidence>
<keyword evidence="1" id="KW-0808">Transferase</keyword>
<keyword evidence="4 5" id="KW-0067">ATP-binding</keyword>
<dbReference type="EMBL" id="LHPG02000014">
    <property type="protein sequence ID" value="PRW39194.1"/>
    <property type="molecule type" value="Genomic_DNA"/>
</dbReference>
<feature type="chain" id="PRO_5015148248" evidence="6">
    <location>
        <begin position="21"/>
        <end position="807"/>
    </location>
</feature>
<dbReference type="Gene3D" id="3.50.4.10">
    <property type="entry name" value="Hepatocyte Growth Factor"/>
    <property type="match status" value="1"/>
</dbReference>
<name>A0A2P6TIW8_CHLSO</name>
<keyword evidence="2 5" id="KW-0547">Nucleotide-binding</keyword>
<dbReference type="SUPFAM" id="SSF56112">
    <property type="entry name" value="Protein kinase-like (PK-like)"/>
    <property type="match status" value="1"/>
</dbReference>
<keyword evidence="3" id="KW-0418">Kinase</keyword>
<evidence type="ECO:0000256" key="1">
    <source>
        <dbReference type="ARBA" id="ARBA00022679"/>
    </source>
</evidence>
<dbReference type="InterPro" id="IPR051681">
    <property type="entry name" value="Ser/Thr_Kinases-Pseudokinases"/>
</dbReference>
<dbReference type="Pfam" id="PF00069">
    <property type="entry name" value="Pkinase"/>
    <property type="match status" value="1"/>
</dbReference>
<proteinExistence type="predicted"/>
<keyword evidence="9" id="KW-1185">Reference proteome</keyword>
<feature type="binding site" evidence="5">
    <location>
        <position position="572"/>
    </location>
    <ligand>
        <name>ATP</name>
        <dbReference type="ChEBI" id="CHEBI:30616"/>
    </ligand>
</feature>
<dbReference type="PANTHER" id="PTHR44329">
    <property type="entry name" value="SERINE/THREONINE-PROTEIN KINASE TNNI3K-RELATED"/>
    <property type="match status" value="1"/>
</dbReference>
<feature type="domain" description="Protein kinase" evidence="7">
    <location>
        <begin position="545"/>
        <end position="791"/>
    </location>
</feature>
<dbReference type="AlphaFoldDB" id="A0A2P6TIW8"/>
<dbReference type="Gene3D" id="1.10.510.10">
    <property type="entry name" value="Transferase(Phosphotransferase) domain 1"/>
    <property type="match status" value="1"/>
</dbReference>
<comment type="caution">
    <text evidence="8">The sequence shown here is derived from an EMBL/GenBank/DDBJ whole genome shotgun (WGS) entry which is preliminary data.</text>
</comment>
<dbReference type="SMART" id="SM00220">
    <property type="entry name" value="S_TKc"/>
    <property type="match status" value="1"/>
</dbReference>
<gene>
    <name evidence="8" type="ORF">C2E21_7077</name>
</gene>
<dbReference type="Proteomes" id="UP000239899">
    <property type="component" value="Unassembled WGS sequence"/>
</dbReference>
<dbReference type="InterPro" id="IPR011009">
    <property type="entry name" value="Kinase-like_dom_sf"/>
</dbReference>
<evidence type="ECO:0000313" key="9">
    <source>
        <dbReference type="Proteomes" id="UP000239899"/>
    </source>
</evidence>
<evidence type="ECO:0000313" key="8">
    <source>
        <dbReference type="EMBL" id="PRW39194.1"/>
    </source>
</evidence>
<feature type="signal peptide" evidence="6">
    <location>
        <begin position="1"/>
        <end position="20"/>
    </location>
</feature>
<evidence type="ECO:0000256" key="4">
    <source>
        <dbReference type="ARBA" id="ARBA00022840"/>
    </source>
</evidence>
<dbReference type="PROSITE" id="PS50011">
    <property type="entry name" value="PROTEIN_KINASE_DOM"/>
    <property type="match status" value="1"/>
</dbReference>
<dbReference type="GO" id="GO:0005524">
    <property type="term" value="F:ATP binding"/>
    <property type="evidence" value="ECO:0007669"/>
    <property type="project" value="UniProtKB-UniRule"/>
</dbReference>
<dbReference type="InterPro" id="IPR008271">
    <property type="entry name" value="Ser/Thr_kinase_AS"/>
</dbReference>
<evidence type="ECO:0000256" key="2">
    <source>
        <dbReference type="ARBA" id="ARBA00022741"/>
    </source>
</evidence>
<sequence>MRSYRRCALLGLVFVAVAAAAVDIAAPTDGAAPLEPSGGYLAPGGAPSGSQTLFSPWHLWSTEAEQVLQNVAAVSQEDCAELCWQDPDCLLFDYRLCASEAGAAGCAGAPSNTCRMFGMGCGSVIPLATPVQSDSGDTRWAAAGFPMRYDVQDGGRFEVQPGRGLVGGDLTCNGTLVPGMCAVAEYRQVSILCGNWSDCDAIVHYYAGLDGCSSPLFVLKSSRLASSGYLAPSVATLTKLDQSVRLSRMVKAADGNFTLPSPEELAAATSGVDQNGTASDRPWLGCFSGPGLLPAGNVVGVVDGAPDADACCRACRQDAACNVWAWCPNPVGCNYTHDQRTFQFAGGQCELRFNELASADHAFPLTALSKGGSVPFVGGAPLAVAVLQPPIDGFTAVPGVTQYGNRLTCDGSLRPDIGECVLPGTAQELVDICQSMPNCCAVAFMPEGGIDLAPGQPIGLLKSNVTQSGWALNLYTVLLVVPELREHIAHCDAAISYGRRLAAPGSSGNASLPLQPSLLSSGELPATLQDWVVDIHDIELLRAPNGAPMELGSGATATVFKAKLRGETIAAKEMDLGRSHEVQQLFVQEAERLHQLRHSHVVALYGVSLSGANGYLLMEYCAGRDLAACLGLKVAGSSRRLFSWYYKGRNVAANIAAAVNFLHSRAIVHFDIKASNVLLTATGAAKLADVGVARLQAGTHLSYTPVVGTFAWMAPEVITGARCSEKVDVFSYGVLLWEICTGERPRRGDMRTPRVPEECPQEVVDLIGQCMSLDPQDRPSAQHLLARLEELGSRGDRSGKQHAGGAE</sequence>
<organism evidence="8 9">
    <name type="scientific">Chlorella sorokiniana</name>
    <name type="common">Freshwater green alga</name>
    <dbReference type="NCBI Taxonomy" id="3076"/>
    <lineage>
        <taxon>Eukaryota</taxon>
        <taxon>Viridiplantae</taxon>
        <taxon>Chlorophyta</taxon>
        <taxon>core chlorophytes</taxon>
        <taxon>Trebouxiophyceae</taxon>
        <taxon>Chlorellales</taxon>
        <taxon>Chlorellaceae</taxon>
        <taxon>Chlorella clade</taxon>
        <taxon>Chlorella</taxon>
    </lineage>
</organism>
<dbReference type="PROSITE" id="PS00108">
    <property type="entry name" value="PROTEIN_KINASE_ST"/>
    <property type="match status" value="1"/>
</dbReference>
<dbReference type="OrthoDB" id="2013833at2759"/>
<reference evidence="8 9" key="1">
    <citation type="journal article" date="2018" name="Plant J.">
        <title>Genome sequences of Chlorella sorokiniana UTEX 1602 and Micractinium conductrix SAG 241.80: implications to maltose excretion by a green alga.</title>
        <authorList>
            <person name="Arriola M.B."/>
            <person name="Velmurugan N."/>
            <person name="Zhang Y."/>
            <person name="Plunkett M.H."/>
            <person name="Hondzo H."/>
            <person name="Barney B.M."/>
        </authorList>
    </citation>
    <scope>NUCLEOTIDE SEQUENCE [LARGE SCALE GENOMIC DNA]</scope>
    <source>
        <strain evidence="9">UTEX 1602</strain>
    </source>
</reference>
<dbReference type="PROSITE" id="PS00107">
    <property type="entry name" value="PROTEIN_KINASE_ATP"/>
    <property type="match status" value="1"/>
</dbReference>
<keyword evidence="6" id="KW-0732">Signal</keyword>